<dbReference type="AlphaFoldDB" id="A0A8X8VZX2"/>
<organism evidence="1">
    <name type="scientific">Salvia splendens</name>
    <name type="common">Scarlet sage</name>
    <dbReference type="NCBI Taxonomy" id="180675"/>
    <lineage>
        <taxon>Eukaryota</taxon>
        <taxon>Viridiplantae</taxon>
        <taxon>Streptophyta</taxon>
        <taxon>Embryophyta</taxon>
        <taxon>Tracheophyta</taxon>
        <taxon>Spermatophyta</taxon>
        <taxon>Magnoliopsida</taxon>
        <taxon>eudicotyledons</taxon>
        <taxon>Gunneridae</taxon>
        <taxon>Pentapetalae</taxon>
        <taxon>asterids</taxon>
        <taxon>lamiids</taxon>
        <taxon>Lamiales</taxon>
        <taxon>Lamiaceae</taxon>
        <taxon>Nepetoideae</taxon>
        <taxon>Mentheae</taxon>
        <taxon>Salviinae</taxon>
        <taxon>Salvia</taxon>
        <taxon>Salvia subgen. Calosphace</taxon>
        <taxon>core Calosphace</taxon>
    </lineage>
</organism>
<evidence type="ECO:0000313" key="2">
    <source>
        <dbReference type="Proteomes" id="UP000298416"/>
    </source>
</evidence>
<evidence type="ECO:0000313" key="1">
    <source>
        <dbReference type="EMBL" id="KAG6385476.1"/>
    </source>
</evidence>
<reference evidence="1" key="1">
    <citation type="submission" date="2018-01" db="EMBL/GenBank/DDBJ databases">
        <authorList>
            <person name="Mao J.F."/>
        </authorList>
    </citation>
    <scope>NUCLEOTIDE SEQUENCE</scope>
    <source>
        <strain evidence="1">Huo1</strain>
        <tissue evidence="1">Leaf</tissue>
    </source>
</reference>
<keyword evidence="2" id="KW-1185">Reference proteome</keyword>
<sequence length="81" mass="9049">MENGPSLDSKHGRVSLVFSLVLTRIESYRHATSSPSRNHTLPIFCDVKPSQIRLVDDGTMSCEEVARFRSALLSCIRISTQ</sequence>
<reference evidence="1" key="2">
    <citation type="submission" date="2020-08" db="EMBL/GenBank/DDBJ databases">
        <title>Plant Genome Project.</title>
        <authorList>
            <person name="Zhang R.-G."/>
        </authorList>
    </citation>
    <scope>NUCLEOTIDE SEQUENCE</scope>
    <source>
        <strain evidence="1">Huo1</strain>
        <tissue evidence="1">Leaf</tissue>
    </source>
</reference>
<accession>A0A8X8VZX2</accession>
<comment type="caution">
    <text evidence="1">The sequence shown here is derived from an EMBL/GenBank/DDBJ whole genome shotgun (WGS) entry which is preliminary data.</text>
</comment>
<name>A0A8X8VZX2_SALSN</name>
<gene>
    <name evidence="1" type="ORF">SASPL_154311</name>
</gene>
<dbReference type="EMBL" id="PNBA02000022">
    <property type="protein sequence ID" value="KAG6385476.1"/>
    <property type="molecule type" value="Genomic_DNA"/>
</dbReference>
<proteinExistence type="predicted"/>
<dbReference type="Proteomes" id="UP000298416">
    <property type="component" value="Unassembled WGS sequence"/>
</dbReference>
<protein>
    <submittedName>
        <fullName evidence="1">Uncharacterized protein</fullName>
    </submittedName>
</protein>